<name>A0A1R4GLI1_9MICC</name>
<dbReference type="GO" id="GO:0008124">
    <property type="term" value="F:4-alpha-hydroxytetrahydrobiopterin dehydratase activity"/>
    <property type="evidence" value="ECO:0007669"/>
    <property type="project" value="UniProtKB-EC"/>
</dbReference>
<evidence type="ECO:0000256" key="3">
    <source>
        <dbReference type="ARBA" id="ARBA00013252"/>
    </source>
</evidence>
<dbReference type="PANTHER" id="PTHR35908:SF1">
    <property type="entry name" value="CONSERVED PROTEIN"/>
    <property type="match status" value="1"/>
</dbReference>
<dbReference type="RefSeq" id="WP_086999641.1">
    <property type="nucleotide sequence ID" value="NZ_FUHW01000038.1"/>
</dbReference>
<protein>
    <recommendedName>
        <fullName evidence="4">Putative pterin-4-alpha-carbinolamine dehydratase</fullName>
        <ecNumber evidence="3">4.2.1.96</ecNumber>
    </recommendedName>
</protein>
<feature type="domain" description="Glyoxalase-like" evidence="6">
    <location>
        <begin position="120"/>
        <end position="217"/>
    </location>
</feature>
<organism evidence="7 8">
    <name type="scientific">Arthrobacter rhombi</name>
    <dbReference type="NCBI Taxonomy" id="71253"/>
    <lineage>
        <taxon>Bacteria</taxon>
        <taxon>Bacillati</taxon>
        <taxon>Actinomycetota</taxon>
        <taxon>Actinomycetes</taxon>
        <taxon>Micrococcales</taxon>
        <taxon>Micrococcaceae</taxon>
        <taxon>Arthrobacter</taxon>
    </lineage>
</organism>
<accession>A0A1R4GLI1</accession>
<sequence length="226" mass="24602">MTDPSTEPADTVLTGTRLNEALTGLPDWRYRLGALVTAYSFASSASAIDFIAGVGAIAEDLNHHPDLDWRYDTVFLTVSSHEAGGEVTGQDMEFAEAVSRVATRAGGTAEPRRHTTVELGIDTEDPSRIAEFWTSALGYQLADNGDVVDPEGRNPNIWFQVTDTPANNRIHLDRHVALSTLELERENLRPVAGEGDGTRHPAFRVYADPDGNRVCLCTEIGHMPAD</sequence>
<dbReference type="InterPro" id="IPR029068">
    <property type="entry name" value="Glyas_Bleomycin-R_OHBP_Dase"/>
</dbReference>
<dbReference type="InterPro" id="IPR041581">
    <property type="entry name" value="Glyoxalase_6"/>
</dbReference>
<evidence type="ECO:0000313" key="8">
    <source>
        <dbReference type="Proteomes" id="UP000195913"/>
    </source>
</evidence>
<dbReference type="InterPro" id="IPR036428">
    <property type="entry name" value="PCD_sf"/>
</dbReference>
<dbReference type="Gene3D" id="3.10.180.10">
    <property type="entry name" value="2,3-Dihydroxybiphenyl 1,2-Dioxygenase, domain 1"/>
    <property type="match status" value="1"/>
</dbReference>
<reference evidence="7 8" key="1">
    <citation type="submission" date="2017-02" db="EMBL/GenBank/DDBJ databases">
        <authorList>
            <person name="Peterson S.W."/>
        </authorList>
    </citation>
    <scope>NUCLEOTIDE SEQUENCE [LARGE SCALE GENOMIC DNA]</scope>
    <source>
        <strain evidence="7 8">B Ar 00.02</strain>
    </source>
</reference>
<dbReference type="EC" id="4.2.1.96" evidence="3"/>
<evidence type="ECO:0000259" key="6">
    <source>
        <dbReference type="Pfam" id="PF18029"/>
    </source>
</evidence>
<evidence type="ECO:0000256" key="5">
    <source>
        <dbReference type="ARBA" id="ARBA00023239"/>
    </source>
</evidence>
<evidence type="ECO:0000313" key="7">
    <source>
        <dbReference type="EMBL" id="SJM68945.1"/>
    </source>
</evidence>
<dbReference type="Gene3D" id="3.30.1360.20">
    <property type="entry name" value="Transcriptional coactivator/pterin dehydratase"/>
    <property type="match status" value="1"/>
</dbReference>
<gene>
    <name evidence="7" type="ORF">FM101_11395</name>
</gene>
<dbReference type="Proteomes" id="UP000195913">
    <property type="component" value="Unassembled WGS sequence"/>
</dbReference>
<proteinExistence type="inferred from homology"/>
<dbReference type="Pfam" id="PF18029">
    <property type="entry name" value="Glyoxalase_6"/>
    <property type="match status" value="1"/>
</dbReference>
<dbReference type="GO" id="GO:0006729">
    <property type="term" value="P:tetrahydrobiopterin biosynthetic process"/>
    <property type="evidence" value="ECO:0007669"/>
    <property type="project" value="InterPro"/>
</dbReference>
<dbReference type="SUPFAM" id="SSF54593">
    <property type="entry name" value="Glyoxalase/Bleomycin resistance protein/Dihydroxybiphenyl dioxygenase"/>
    <property type="match status" value="1"/>
</dbReference>
<keyword evidence="8" id="KW-1185">Reference proteome</keyword>
<dbReference type="Pfam" id="PF01329">
    <property type="entry name" value="Pterin_4a"/>
    <property type="match status" value="1"/>
</dbReference>
<dbReference type="SUPFAM" id="SSF55248">
    <property type="entry name" value="PCD-like"/>
    <property type="match status" value="1"/>
</dbReference>
<keyword evidence="5 7" id="KW-0456">Lyase</keyword>
<dbReference type="AlphaFoldDB" id="A0A1R4GLI1"/>
<evidence type="ECO:0000256" key="2">
    <source>
        <dbReference type="ARBA" id="ARBA00006472"/>
    </source>
</evidence>
<dbReference type="InterPro" id="IPR001533">
    <property type="entry name" value="Pterin_deHydtase"/>
</dbReference>
<dbReference type="EMBL" id="FUHW01000038">
    <property type="protein sequence ID" value="SJM68945.1"/>
    <property type="molecule type" value="Genomic_DNA"/>
</dbReference>
<comment type="similarity">
    <text evidence="2">Belongs to the pterin-4-alpha-carbinolamine dehydratase family.</text>
</comment>
<evidence type="ECO:0000256" key="1">
    <source>
        <dbReference type="ARBA" id="ARBA00001554"/>
    </source>
</evidence>
<dbReference type="PANTHER" id="PTHR35908">
    <property type="entry name" value="HYPOTHETICAL FUSION PROTEIN"/>
    <property type="match status" value="1"/>
</dbReference>
<comment type="catalytic activity">
    <reaction evidence="1">
        <text>(4aS,6R)-4a-hydroxy-L-erythro-5,6,7,8-tetrahydrobiopterin = (6R)-L-erythro-6,7-dihydrobiopterin + H2O</text>
        <dbReference type="Rhea" id="RHEA:11920"/>
        <dbReference type="ChEBI" id="CHEBI:15377"/>
        <dbReference type="ChEBI" id="CHEBI:15642"/>
        <dbReference type="ChEBI" id="CHEBI:43120"/>
        <dbReference type="EC" id="4.2.1.96"/>
    </reaction>
</comment>
<evidence type="ECO:0000256" key="4">
    <source>
        <dbReference type="ARBA" id="ARBA00021735"/>
    </source>
</evidence>